<organism evidence="3 4">
    <name type="scientific">Parapontixanthobacter aurantiacus</name>
    <dbReference type="NCBI Taxonomy" id="1463599"/>
    <lineage>
        <taxon>Bacteria</taxon>
        <taxon>Pseudomonadati</taxon>
        <taxon>Pseudomonadota</taxon>
        <taxon>Alphaproteobacteria</taxon>
        <taxon>Sphingomonadales</taxon>
        <taxon>Erythrobacteraceae</taxon>
        <taxon>Parapontixanthobacter</taxon>
    </lineage>
</organism>
<evidence type="ECO:0000256" key="2">
    <source>
        <dbReference type="SAM" id="SignalP"/>
    </source>
</evidence>
<sequence length="426" mass="46895">MRRSAIAVAASLIVLAATPALAQHEGHEGHGGAHAGTSTVEQPEADEQQPMDHSAHGAMDHSQHQAMDHSQMDHSQMDHSQMDHSQMDHSQHAQPADRPAHDHSQMDHSQHEAMDHSQHAQPANQPAHDHSQMDHSQHQAMDHSQHGQTAAQPTHDHSQMDHSQMDHSQHAQPSAPQDIPYAPPPPSAGSGPARAAEAIWGVEAMRESREELRKNQGGQSYGAVRFDRFEYRAREGEDGYLWDADAWYGGDIDKLWLKSEGEGSFGEDIEQAEVQALYSRAIGPWFDLQAGIRQDFAGAERTHAVLGVQGLAPYLFEVDGALFLSTEGELTASAEAELDQRITQRLILQPRAEISLSAQDIPEAGIGAGIDTIEAGIRLRYEFVREFAPYVGIEQEWKLGDSADYARAAGEDPSVTNFVVGLRFWF</sequence>
<feature type="compositionally biased region" description="Basic and acidic residues" evidence="1">
    <location>
        <begin position="127"/>
        <end position="145"/>
    </location>
</feature>
<feature type="compositionally biased region" description="Basic and acidic residues" evidence="1">
    <location>
        <begin position="53"/>
        <end position="91"/>
    </location>
</feature>
<proteinExistence type="predicted"/>
<feature type="compositionally biased region" description="Basic and acidic residues" evidence="1">
    <location>
        <begin position="98"/>
        <end position="118"/>
    </location>
</feature>
<dbReference type="Pfam" id="PF05275">
    <property type="entry name" value="CopB"/>
    <property type="match status" value="1"/>
</dbReference>
<feature type="signal peptide" evidence="2">
    <location>
        <begin position="1"/>
        <end position="22"/>
    </location>
</feature>
<dbReference type="GO" id="GO:0006878">
    <property type="term" value="P:intracellular copper ion homeostasis"/>
    <property type="evidence" value="ECO:0007669"/>
    <property type="project" value="InterPro"/>
</dbReference>
<reference evidence="3 4" key="1">
    <citation type="submission" date="2019-12" db="EMBL/GenBank/DDBJ databases">
        <title>Genomic-based taxomic classification of the family Erythrobacteraceae.</title>
        <authorList>
            <person name="Xu L."/>
        </authorList>
    </citation>
    <scope>NUCLEOTIDE SEQUENCE [LARGE SCALE GENOMIC DNA]</scope>
    <source>
        <strain evidence="3 4">MCCC 1A09962</strain>
    </source>
</reference>
<dbReference type="Proteomes" id="UP000433104">
    <property type="component" value="Unassembled WGS sequence"/>
</dbReference>
<evidence type="ECO:0000313" key="3">
    <source>
        <dbReference type="EMBL" id="MXO85826.1"/>
    </source>
</evidence>
<feature type="chain" id="PRO_5032390989" evidence="2">
    <location>
        <begin position="23"/>
        <end position="426"/>
    </location>
</feature>
<dbReference type="AlphaFoldDB" id="A0A844ZFA9"/>
<dbReference type="EMBL" id="WTYW01000001">
    <property type="protein sequence ID" value="MXO85826.1"/>
    <property type="molecule type" value="Genomic_DNA"/>
</dbReference>
<protein>
    <submittedName>
        <fullName evidence="3">Copper resistance protein B</fullName>
    </submittedName>
</protein>
<dbReference type="GO" id="GO:0005507">
    <property type="term" value="F:copper ion binding"/>
    <property type="evidence" value="ECO:0007669"/>
    <property type="project" value="InterPro"/>
</dbReference>
<feature type="region of interest" description="Disordered" evidence="1">
    <location>
        <begin position="24"/>
        <end position="195"/>
    </location>
</feature>
<feature type="compositionally biased region" description="Basic and acidic residues" evidence="1">
    <location>
        <begin position="154"/>
        <end position="169"/>
    </location>
</feature>
<evidence type="ECO:0000256" key="1">
    <source>
        <dbReference type="SAM" id="MobiDB-lite"/>
    </source>
</evidence>
<accession>A0A844ZFA9</accession>
<dbReference type="RefSeq" id="WP_160682181.1">
    <property type="nucleotide sequence ID" value="NZ_WTYW01000001.1"/>
</dbReference>
<evidence type="ECO:0000313" key="4">
    <source>
        <dbReference type="Proteomes" id="UP000433104"/>
    </source>
</evidence>
<keyword evidence="4" id="KW-1185">Reference proteome</keyword>
<dbReference type="OrthoDB" id="9778934at2"/>
<name>A0A844ZFA9_9SPHN</name>
<gene>
    <name evidence="3" type="ORF">GRI38_07245</name>
</gene>
<keyword evidence="2" id="KW-0732">Signal</keyword>
<dbReference type="InterPro" id="IPR007939">
    <property type="entry name" value="Cu-R_B_prcur"/>
</dbReference>
<dbReference type="GO" id="GO:0009279">
    <property type="term" value="C:cell outer membrane"/>
    <property type="evidence" value="ECO:0007669"/>
    <property type="project" value="InterPro"/>
</dbReference>
<comment type="caution">
    <text evidence="3">The sequence shown here is derived from an EMBL/GenBank/DDBJ whole genome shotgun (WGS) entry which is preliminary data.</text>
</comment>